<evidence type="ECO:0000313" key="2">
    <source>
        <dbReference type="Proteomes" id="UP000219338"/>
    </source>
</evidence>
<name>A0A284RFT0_ARMOS</name>
<dbReference type="Proteomes" id="UP000219338">
    <property type="component" value="Unassembled WGS sequence"/>
</dbReference>
<dbReference type="AlphaFoldDB" id="A0A284RFT0"/>
<gene>
    <name evidence="1" type="ORF">ARMOST_10961</name>
</gene>
<accession>A0A284RFT0</accession>
<sequence length="142" mass="15716">MPITGRRLLALCLHNGLRRHSLLWYYRGRPARKTRLFSEAREGLGFTGWYLVEQTLPIAFRFIFVDDSISCDPEQWTPGVVLMQVTLLQASIKVQLLQLPGNRGTIISGLAAWSRGTSIPASVAIPQQVSPGLTTTGRVGLN</sequence>
<proteinExistence type="predicted"/>
<reference evidence="2" key="1">
    <citation type="journal article" date="2017" name="Nat. Ecol. Evol.">
        <title>Genome expansion and lineage-specific genetic innovations in the forest pathogenic fungi Armillaria.</title>
        <authorList>
            <person name="Sipos G."/>
            <person name="Prasanna A.N."/>
            <person name="Walter M.C."/>
            <person name="O'Connor E."/>
            <person name="Balint B."/>
            <person name="Krizsan K."/>
            <person name="Kiss B."/>
            <person name="Hess J."/>
            <person name="Varga T."/>
            <person name="Slot J."/>
            <person name="Riley R."/>
            <person name="Boka B."/>
            <person name="Rigling D."/>
            <person name="Barry K."/>
            <person name="Lee J."/>
            <person name="Mihaltcheva S."/>
            <person name="LaButti K."/>
            <person name="Lipzen A."/>
            <person name="Waldron R."/>
            <person name="Moloney N.M."/>
            <person name="Sperisen C."/>
            <person name="Kredics L."/>
            <person name="Vagvoelgyi C."/>
            <person name="Patrignani A."/>
            <person name="Fitzpatrick D."/>
            <person name="Nagy I."/>
            <person name="Doyle S."/>
            <person name="Anderson J.B."/>
            <person name="Grigoriev I.V."/>
            <person name="Gueldener U."/>
            <person name="Muensterkoetter M."/>
            <person name="Nagy L.G."/>
        </authorList>
    </citation>
    <scope>NUCLEOTIDE SEQUENCE [LARGE SCALE GENOMIC DNA]</scope>
    <source>
        <strain evidence="2">C18/9</strain>
    </source>
</reference>
<protein>
    <submittedName>
        <fullName evidence="1">Uncharacterized protein</fullName>
    </submittedName>
</protein>
<keyword evidence="2" id="KW-1185">Reference proteome</keyword>
<dbReference type="EMBL" id="FUEG01000008">
    <property type="protein sequence ID" value="SJL07611.1"/>
    <property type="molecule type" value="Genomic_DNA"/>
</dbReference>
<organism evidence="1 2">
    <name type="scientific">Armillaria ostoyae</name>
    <name type="common">Armillaria root rot fungus</name>
    <dbReference type="NCBI Taxonomy" id="47428"/>
    <lineage>
        <taxon>Eukaryota</taxon>
        <taxon>Fungi</taxon>
        <taxon>Dikarya</taxon>
        <taxon>Basidiomycota</taxon>
        <taxon>Agaricomycotina</taxon>
        <taxon>Agaricomycetes</taxon>
        <taxon>Agaricomycetidae</taxon>
        <taxon>Agaricales</taxon>
        <taxon>Marasmiineae</taxon>
        <taxon>Physalacriaceae</taxon>
        <taxon>Armillaria</taxon>
    </lineage>
</organism>
<evidence type="ECO:0000313" key="1">
    <source>
        <dbReference type="EMBL" id="SJL07611.1"/>
    </source>
</evidence>